<organism evidence="1 2">
    <name type="scientific">Mucor plumbeus</name>
    <dbReference type="NCBI Taxonomy" id="97098"/>
    <lineage>
        <taxon>Eukaryota</taxon>
        <taxon>Fungi</taxon>
        <taxon>Fungi incertae sedis</taxon>
        <taxon>Mucoromycota</taxon>
        <taxon>Mucoromycotina</taxon>
        <taxon>Mucoromycetes</taxon>
        <taxon>Mucorales</taxon>
        <taxon>Mucorineae</taxon>
        <taxon>Mucoraceae</taxon>
        <taxon>Mucor</taxon>
    </lineage>
</organism>
<dbReference type="Proteomes" id="UP000650833">
    <property type="component" value="Unassembled WGS sequence"/>
</dbReference>
<sequence length="13" mass="1689">MFFCFTFGLERYK</sequence>
<feature type="non-terminal residue" evidence="1">
    <location>
        <position position="1"/>
    </location>
</feature>
<protein>
    <submittedName>
        <fullName evidence="1">Uncharacterized protein</fullName>
    </submittedName>
</protein>
<dbReference type="EMBL" id="JAEPRC010000421">
    <property type="protein sequence ID" value="KAG2197676.1"/>
    <property type="molecule type" value="Genomic_DNA"/>
</dbReference>
<proteinExistence type="predicted"/>
<keyword evidence="2" id="KW-1185">Reference proteome</keyword>
<evidence type="ECO:0000313" key="1">
    <source>
        <dbReference type="EMBL" id="KAG2197676.1"/>
    </source>
</evidence>
<evidence type="ECO:0000313" key="2">
    <source>
        <dbReference type="Proteomes" id="UP000650833"/>
    </source>
</evidence>
<accession>A0A8H7UT60</accession>
<gene>
    <name evidence="1" type="ORF">INT46_005650</name>
</gene>
<name>A0A8H7UT60_9FUNG</name>
<reference evidence="1" key="1">
    <citation type="submission" date="2020-12" db="EMBL/GenBank/DDBJ databases">
        <title>Metabolic potential, ecology and presence of endohyphal bacteria is reflected in genomic diversity of Mucoromycotina.</title>
        <authorList>
            <person name="Muszewska A."/>
            <person name="Okrasinska A."/>
            <person name="Steczkiewicz K."/>
            <person name="Drgas O."/>
            <person name="Orlowska M."/>
            <person name="Perlinska-Lenart U."/>
            <person name="Aleksandrzak-Piekarczyk T."/>
            <person name="Szatraj K."/>
            <person name="Zielenkiewicz U."/>
            <person name="Pilsyk S."/>
            <person name="Malc E."/>
            <person name="Mieczkowski P."/>
            <person name="Kruszewska J.S."/>
            <person name="Biernat P."/>
            <person name="Pawlowska J."/>
        </authorList>
    </citation>
    <scope>NUCLEOTIDE SEQUENCE</scope>
    <source>
        <strain evidence="1">CBS 226.32</strain>
    </source>
</reference>
<comment type="caution">
    <text evidence="1">The sequence shown here is derived from an EMBL/GenBank/DDBJ whole genome shotgun (WGS) entry which is preliminary data.</text>
</comment>